<dbReference type="GO" id="GO:0005783">
    <property type="term" value="C:endoplasmic reticulum"/>
    <property type="evidence" value="ECO:0007669"/>
    <property type="project" value="InterPro"/>
</dbReference>
<dbReference type="STRING" id="225164.V4AX97"/>
<dbReference type="CTD" id="20245630"/>
<dbReference type="Proteomes" id="UP000030746">
    <property type="component" value="Unassembled WGS sequence"/>
</dbReference>
<dbReference type="GO" id="GO:0006457">
    <property type="term" value="P:protein folding"/>
    <property type="evidence" value="ECO:0007669"/>
    <property type="project" value="TreeGrafter"/>
</dbReference>
<dbReference type="GeneID" id="20245630"/>
<gene>
    <name evidence="8" type="ORF">LOTGIDRAFT_203703</name>
</gene>
<organism evidence="8 9">
    <name type="scientific">Lottia gigantea</name>
    <name type="common">Giant owl limpet</name>
    <dbReference type="NCBI Taxonomy" id="225164"/>
    <lineage>
        <taxon>Eukaryota</taxon>
        <taxon>Metazoa</taxon>
        <taxon>Spiralia</taxon>
        <taxon>Lophotrochozoa</taxon>
        <taxon>Mollusca</taxon>
        <taxon>Gastropoda</taxon>
        <taxon>Patellogastropoda</taxon>
        <taxon>Lottioidea</taxon>
        <taxon>Lottiidae</taxon>
        <taxon>Lottia</taxon>
    </lineage>
</organism>
<dbReference type="HOGENOM" id="CLU_702632_0_0_1"/>
<comment type="catalytic activity">
    <reaction evidence="1">
        <text>Catalyzes the rearrangement of -S-S- bonds in proteins.</text>
        <dbReference type="EC" id="5.3.4.1"/>
    </reaction>
</comment>
<dbReference type="OMA" id="FINEHAG"/>
<evidence type="ECO:0000313" key="9">
    <source>
        <dbReference type="Proteomes" id="UP000030746"/>
    </source>
</evidence>
<feature type="domain" description="Endoplasmic reticulum resident protein 29 C-terminal" evidence="7">
    <location>
        <begin position="258"/>
        <end position="355"/>
    </location>
</feature>
<reference evidence="8 9" key="1">
    <citation type="journal article" date="2013" name="Nature">
        <title>Insights into bilaterian evolution from three spiralian genomes.</title>
        <authorList>
            <person name="Simakov O."/>
            <person name="Marletaz F."/>
            <person name="Cho S.J."/>
            <person name="Edsinger-Gonzales E."/>
            <person name="Havlak P."/>
            <person name="Hellsten U."/>
            <person name="Kuo D.H."/>
            <person name="Larsson T."/>
            <person name="Lv J."/>
            <person name="Arendt D."/>
            <person name="Savage R."/>
            <person name="Osoegawa K."/>
            <person name="de Jong P."/>
            <person name="Grimwood J."/>
            <person name="Chapman J.A."/>
            <person name="Shapiro H."/>
            <person name="Aerts A."/>
            <person name="Otillar R.P."/>
            <person name="Terry A.Y."/>
            <person name="Boore J.L."/>
            <person name="Grigoriev I.V."/>
            <person name="Lindberg D.R."/>
            <person name="Seaver E.C."/>
            <person name="Weisblat D.A."/>
            <person name="Putnam N.H."/>
            <person name="Rokhsar D.S."/>
        </authorList>
    </citation>
    <scope>NUCLEOTIDE SEQUENCE [LARGE SCALE GENOMIC DNA]</scope>
</reference>
<keyword evidence="5" id="KW-0676">Redox-active center</keyword>
<dbReference type="PANTHER" id="PTHR45672:SF11">
    <property type="entry name" value="PROTEIN DISULFIDE-ISOMERASE C17H9.14C"/>
    <property type="match status" value="1"/>
</dbReference>
<dbReference type="SUPFAM" id="SSF52833">
    <property type="entry name" value="Thioredoxin-like"/>
    <property type="match status" value="2"/>
</dbReference>
<dbReference type="InterPro" id="IPR051063">
    <property type="entry name" value="PDI"/>
</dbReference>
<sequence>MYLKHYICSILLVLCNFICVDSYINGITQHNIQSYIDSKKFLIVFINSASCTRCKNIYKNFVSASMPFHGDREIFFGKTTDMKLIKKWNIEELPAIVYFPMGLSEPQRFEGEYTVDNIIDTISYVMSGDFRGLERAYYVEVNEENFEELIEKPQQHAMVLIYDQFHEEQKGTMKELAKLFREEDDLVIAVLDADKNKAFRDKKFNFPGAPLLYWFPIDNKYKIKRFGGDLTFEVLYSYINEQTHTWRNKDGTLLPKAGRFDDLDKIISQNVGGVIRADQEVMDSVIEEVGKVVDKLDSNQQEFGKFYIYLMQQIKTTGNTKFIRNETDVIFKELQDLDLMSKKRDNLIKRHHILDFLVKEFGDYITKNPMYMEEVKKDSQRKVKADSHSHDEL</sequence>
<dbReference type="Gene3D" id="3.40.30.10">
    <property type="entry name" value="Glutaredoxin"/>
    <property type="match status" value="2"/>
</dbReference>
<dbReference type="SUPFAM" id="SSF47933">
    <property type="entry name" value="ERP29 C domain-like"/>
    <property type="match status" value="1"/>
</dbReference>
<dbReference type="InterPro" id="IPR036356">
    <property type="entry name" value="ERp29_C_sf"/>
</dbReference>
<keyword evidence="6" id="KW-0732">Signal</keyword>
<name>V4AX97_LOTGI</name>
<dbReference type="RefSeq" id="XP_009050899.1">
    <property type="nucleotide sequence ID" value="XM_009052651.1"/>
</dbReference>
<evidence type="ECO:0000256" key="2">
    <source>
        <dbReference type="ARBA" id="ARBA00012723"/>
    </source>
</evidence>
<evidence type="ECO:0000313" key="8">
    <source>
        <dbReference type="EMBL" id="ESO98191.1"/>
    </source>
</evidence>
<dbReference type="InterPro" id="IPR036249">
    <property type="entry name" value="Thioredoxin-like_sf"/>
</dbReference>
<dbReference type="Gene3D" id="1.20.1150.12">
    <property type="entry name" value="Endoplasmic reticulum resident protein 29, C-terminal domain"/>
    <property type="match status" value="1"/>
</dbReference>
<dbReference type="Pfam" id="PF13848">
    <property type="entry name" value="Thioredoxin_6"/>
    <property type="match status" value="1"/>
</dbReference>
<evidence type="ECO:0000259" key="7">
    <source>
        <dbReference type="Pfam" id="PF07749"/>
    </source>
</evidence>
<dbReference type="KEGG" id="lgi:LOTGIDRAFT_203703"/>
<evidence type="ECO:0000256" key="6">
    <source>
        <dbReference type="SAM" id="SignalP"/>
    </source>
</evidence>
<keyword evidence="4" id="KW-0413">Isomerase</keyword>
<evidence type="ECO:0000256" key="5">
    <source>
        <dbReference type="ARBA" id="ARBA00023284"/>
    </source>
</evidence>
<dbReference type="AlphaFoldDB" id="V4AX97"/>
<dbReference type="Pfam" id="PF07749">
    <property type="entry name" value="ERp29"/>
    <property type="match status" value="1"/>
</dbReference>
<dbReference type="OrthoDB" id="10264505at2759"/>
<dbReference type="EMBL" id="KB201262">
    <property type="protein sequence ID" value="ESO98191.1"/>
    <property type="molecule type" value="Genomic_DNA"/>
</dbReference>
<feature type="signal peptide" evidence="6">
    <location>
        <begin position="1"/>
        <end position="22"/>
    </location>
</feature>
<dbReference type="CDD" id="cd02961">
    <property type="entry name" value="PDI_a_family"/>
    <property type="match status" value="1"/>
</dbReference>
<dbReference type="GO" id="GO:0003756">
    <property type="term" value="F:protein disulfide isomerase activity"/>
    <property type="evidence" value="ECO:0007669"/>
    <property type="project" value="UniProtKB-EC"/>
</dbReference>
<dbReference type="InterPro" id="IPR011679">
    <property type="entry name" value="ERp29_C"/>
</dbReference>
<keyword evidence="3" id="KW-1015">Disulfide bond</keyword>
<dbReference type="PANTHER" id="PTHR45672">
    <property type="entry name" value="PROTEIN DISULFIDE-ISOMERASE C17H9.14C-RELATED"/>
    <property type="match status" value="1"/>
</dbReference>
<keyword evidence="9" id="KW-1185">Reference proteome</keyword>
<feature type="chain" id="PRO_5004717584" description="protein disulfide-isomerase" evidence="6">
    <location>
        <begin position="23"/>
        <end position="393"/>
    </location>
</feature>
<dbReference type="EC" id="5.3.4.1" evidence="2"/>
<accession>V4AX97</accession>
<evidence type="ECO:0000256" key="4">
    <source>
        <dbReference type="ARBA" id="ARBA00023235"/>
    </source>
</evidence>
<evidence type="ECO:0000256" key="1">
    <source>
        <dbReference type="ARBA" id="ARBA00001182"/>
    </source>
</evidence>
<evidence type="ECO:0000256" key="3">
    <source>
        <dbReference type="ARBA" id="ARBA00023157"/>
    </source>
</evidence>
<proteinExistence type="predicted"/>
<protein>
    <recommendedName>
        <fullName evidence="2">protein disulfide-isomerase</fullName>
        <ecNumber evidence="2">5.3.4.1</ecNumber>
    </recommendedName>
</protein>